<geneLocation type="plasmid" evidence="2">
    <name>RCFBPv3_mp</name>
</geneLocation>
<dbReference type="InterPro" id="IPR009739">
    <property type="entry name" value="LprI-like_N"/>
</dbReference>
<feature type="domain" description="Lysozyme inhibitor LprI-like N-terminal" evidence="1">
    <location>
        <begin position="18"/>
        <end position="110"/>
    </location>
</feature>
<name>D8P2D0_RALSL</name>
<evidence type="ECO:0000313" key="2">
    <source>
        <dbReference type="EMBL" id="CBJ53066.1"/>
    </source>
</evidence>
<proteinExistence type="predicted"/>
<reference evidence="2" key="1">
    <citation type="journal article" date="2010" name="BMC Genomics">
        <title>Genomes of three tomato pathogens within the Ralstonia solanacearum species complex reveal significant evolutionary divergence.</title>
        <authorList>
            <person name="Remenant B."/>
            <person name="Coupat-Goutaland B."/>
            <person name="Guidot A."/>
            <person name="Cellier G."/>
            <person name="Wicker E."/>
            <person name="Allen C."/>
            <person name="Fegan M."/>
            <person name="Pruvost O."/>
            <person name="Elbaz M."/>
            <person name="Calteau A."/>
            <person name="Salvignol G."/>
            <person name="Mornico D."/>
            <person name="Mangenot S."/>
            <person name="Barbe V."/>
            <person name="Medigue C."/>
            <person name="Prior P."/>
        </authorList>
    </citation>
    <scope>NUCLEOTIDE SEQUENCE [LARGE SCALE GENOMIC DNA]</scope>
    <source>
        <strain evidence="2">CFBP2957</strain>
        <plasmid evidence="2">RCFBPv3_mp</plasmid>
    </source>
</reference>
<organism evidence="2">
    <name type="scientific">Ralstonia solanacearum CFBP2957</name>
    <dbReference type="NCBI Taxonomy" id="859656"/>
    <lineage>
        <taxon>Bacteria</taxon>
        <taxon>Pseudomonadati</taxon>
        <taxon>Pseudomonadota</taxon>
        <taxon>Betaproteobacteria</taxon>
        <taxon>Burkholderiales</taxon>
        <taxon>Burkholderiaceae</taxon>
        <taxon>Ralstonia</taxon>
        <taxon>Ralstonia solanacearum species complex</taxon>
    </lineage>
</organism>
<dbReference type="EMBL" id="FP885907">
    <property type="protein sequence ID" value="CBJ53066.1"/>
    <property type="molecule type" value="Genomic_DNA"/>
</dbReference>
<sequence>MTECLDRSLKDGAVHGDAYCYAAESERLDKEVEVLFAEKLRQLDSLPKALAVSKELQREVRHNFTEAQAHWTAYRDAACRFEGDSNLGTGRPRAYSSCRIELDKRRIADLEASGF</sequence>
<protein>
    <recommendedName>
        <fullName evidence="1">Lysozyme inhibitor LprI-like N-terminal domain-containing protein</fullName>
    </recommendedName>
</protein>
<accession>D8P2D0</accession>
<dbReference type="AlphaFoldDB" id="D8P2D0"/>
<evidence type="ECO:0000259" key="1">
    <source>
        <dbReference type="Pfam" id="PF07007"/>
    </source>
</evidence>
<gene>
    <name evidence="2" type="ORF">RCFBP_mp10276</name>
</gene>
<reference evidence="2" key="2">
    <citation type="submission" date="2010-02" db="EMBL/GenBank/DDBJ databases">
        <authorList>
            <person name="Genoscope - CEA"/>
        </authorList>
    </citation>
    <scope>NUCLEOTIDE SEQUENCE</scope>
    <source>
        <strain evidence="2">CFBP2957</strain>
        <plasmid evidence="2">RCFBPv3_mp</plasmid>
    </source>
</reference>
<keyword evidence="2" id="KW-0614">Plasmid</keyword>
<dbReference type="Pfam" id="PF07007">
    <property type="entry name" value="LprI"/>
    <property type="match status" value="1"/>
</dbReference>
<dbReference type="Gene3D" id="1.20.1270.180">
    <property type="match status" value="1"/>
</dbReference>